<dbReference type="Proteomes" id="UP000199695">
    <property type="component" value="Unassembled WGS sequence"/>
</dbReference>
<keyword evidence="1" id="KW-1133">Transmembrane helix</keyword>
<evidence type="ECO:0000313" key="2">
    <source>
        <dbReference type="EMBL" id="SEN81705.1"/>
    </source>
</evidence>
<feature type="transmembrane region" description="Helical" evidence="1">
    <location>
        <begin position="21"/>
        <end position="40"/>
    </location>
</feature>
<evidence type="ECO:0000256" key="1">
    <source>
        <dbReference type="SAM" id="Phobius"/>
    </source>
</evidence>
<keyword evidence="1" id="KW-0812">Transmembrane</keyword>
<dbReference type="AlphaFoldDB" id="A0A1H8JME6"/>
<reference evidence="2 3" key="1">
    <citation type="submission" date="2016-10" db="EMBL/GenBank/DDBJ databases">
        <authorList>
            <person name="de Groot N.N."/>
        </authorList>
    </citation>
    <scope>NUCLEOTIDE SEQUENCE [LARGE SCALE GENOMIC DNA]</scope>
    <source>
        <strain evidence="2 3">DSM 46701</strain>
    </source>
</reference>
<dbReference type="STRING" id="1173111.SAMN05444955_1303"/>
<organism evidence="2 3">
    <name type="scientific">Lihuaxuella thermophila</name>
    <dbReference type="NCBI Taxonomy" id="1173111"/>
    <lineage>
        <taxon>Bacteria</taxon>
        <taxon>Bacillati</taxon>
        <taxon>Bacillota</taxon>
        <taxon>Bacilli</taxon>
        <taxon>Bacillales</taxon>
        <taxon>Thermoactinomycetaceae</taxon>
        <taxon>Lihuaxuella</taxon>
    </lineage>
</organism>
<sequence length="72" mass="8239">MLLDLRRILRVALHKRRQMKILLFCLNVHGVGLKWGLLSIGQKTIVLKSRDIGELKKLSYISVVMSIVILIS</sequence>
<keyword evidence="1" id="KW-0472">Membrane</keyword>
<gene>
    <name evidence="2" type="ORF">SAMN05444955_1303</name>
</gene>
<dbReference type="EMBL" id="FOCQ01000030">
    <property type="protein sequence ID" value="SEN81705.1"/>
    <property type="molecule type" value="Genomic_DNA"/>
</dbReference>
<keyword evidence="3" id="KW-1185">Reference proteome</keyword>
<name>A0A1H8JME6_9BACL</name>
<evidence type="ECO:0000313" key="3">
    <source>
        <dbReference type="Proteomes" id="UP000199695"/>
    </source>
</evidence>
<proteinExistence type="predicted"/>
<protein>
    <submittedName>
        <fullName evidence="2">Uncharacterized protein</fullName>
    </submittedName>
</protein>
<accession>A0A1H8JME6</accession>